<dbReference type="VEuPathDB" id="AmoebaDB:EHI7A_013530"/>
<keyword evidence="4" id="KW-0812">Transmembrane</keyword>
<evidence type="ECO:0000256" key="3">
    <source>
        <dbReference type="ARBA" id="ARBA00022833"/>
    </source>
</evidence>
<gene>
    <name evidence="6" type="ORF">CL6EHI_098040</name>
</gene>
<dbReference type="EMBL" id="BDEQ01000001">
    <property type="protein sequence ID" value="GAT96186.1"/>
    <property type="molecule type" value="Genomic_DNA"/>
</dbReference>
<keyword evidence="1" id="KW-0479">Metal-binding</keyword>
<dbReference type="VEuPathDB" id="AmoebaDB:EHI5A_029190"/>
<keyword evidence="3" id="KW-0862">Zinc</keyword>
<evidence type="ECO:0000256" key="2">
    <source>
        <dbReference type="ARBA" id="ARBA00022771"/>
    </source>
</evidence>
<accession>A0A5K1UFE2</accession>
<reference evidence="6 7" key="1">
    <citation type="submission" date="2016-05" db="EMBL/GenBank/DDBJ databases">
        <title>First whole genome sequencing of Entamoeba histolytica HM1:IMSS-clone-6.</title>
        <authorList>
            <person name="Mukherjee Avik.K."/>
            <person name="Izumyama S."/>
            <person name="Nakada-Tsukui K."/>
            <person name="Nozaki T."/>
        </authorList>
    </citation>
    <scope>NUCLEOTIDE SEQUENCE [LARGE SCALE GENOMIC DNA]</scope>
    <source>
        <strain evidence="6 7">HM1:IMSS clone 6</strain>
    </source>
</reference>
<evidence type="ECO:0000256" key="1">
    <source>
        <dbReference type="ARBA" id="ARBA00022723"/>
    </source>
</evidence>
<evidence type="ECO:0000259" key="5">
    <source>
        <dbReference type="PROSITE" id="PS51292"/>
    </source>
</evidence>
<dbReference type="OMA" id="EMMGSEW"/>
<dbReference type="SMART" id="SM00744">
    <property type="entry name" value="RINGv"/>
    <property type="match status" value="1"/>
</dbReference>
<proteinExistence type="predicted"/>
<name>A0A5K1UFE2_ENTHI</name>
<feature type="domain" description="RING-CH-type" evidence="5">
    <location>
        <begin position="6"/>
        <end position="70"/>
    </location>
</feature>
<evidence type="ECO:0000313" key="7">
    <source>
        <dbReference type="Proteomes" id="UP000078387"/>
    </source>
</evidence>
<dbReference type="VEuPathDB" id="AmoebaDB:EHI_098040"/>
<keyword evidence="2" id="KW-0863">Zinc-finger</keyword>
<sequence length="445" mass="49111">MNNEVDNQEYPKICRICLDPNSDEELISPCGCDGPNKWVHRSCINAYRIFCNDPVAFGKCLQCGVDYTFKHVVEHSVACLITKFIFKLVFQILFLFSAICLFVFVSGLIPYTIDNYSTHYFLSENDSTCHFFSDPYFFVRDMVLGLGLDCFVLGLWSICGMVSRCLCGEHKDTVDEELSHTDAQRLGACCSLSLCCMPFIYKRSILSRYGCCYGCFMFPNTCPNCHDCLGCGLAACMCCDWCTDCCYVSPYHHSVYNNNCCALSIYLCAEGCRGCAETCDACDACLKCEGCNSCGNCGNCNNCDCSGCDGDCKGGSNGSGLGAIGIIILVIIGIIVCIGAIVGVIALVVLLCYLIRLNYSYIKRQAESEVYIIDNWDESIHPMPTRDPPAPVYYNQQPTYEAPIINPQTINMSVFNQQPAEQAPLLGVDINPTSASVPPPSNQYY</sequence>
<organism evidence="6 7">
    <name type="scientific">Entamoeba histolytica</name>
    <dbReference type="NCBI Taxonomy" id="5759"/>
    <lineage>
        <taxon>Eukaryota</taxon>
        <taxon>Amoebozoa</taxon>
        <taxon>Evosea</taxon>
        <taxon>Archamoebae</taxon>
        <taxon>Mastigamoebida</taxon>
        <taxon>Entamoebidae</taxon>
        <taxon>Entamoeba</taxon>
    </lineage>
</organism>
<dbReference type="InterPro" id="IPR011016">
    <property type="entry name" value="Znf_RING-CH"/>
</dbReference>
<dbReference type="PROSITE" id="PS51292">
    <property type="entry name" value="ZF_RING_CH"/>
    <property type="match status" value="1"/>
</dbReference>
<dbReference type="VEuPathDB" id="AmoebaDB:KM1_030750"/>
<feature type="transmembrane region" description="Helical" evidence="4">
    <location>
        <begin position="323"/>
        <end position="355"/>
    </location>
</feature>
<evidence type="ECO:0000313" key="6">
    <source>
        <dbReference type="EMBL" id="GAT96186.1"/>
    </source>
</evidence>
<comment type="caution">
    <text evidence="6">The sequence shown here is derived from an EMBL/GenBank/DDBJ whole genome shotgun (WGS) entry which is preliminary data.</text>
</comment>
<evidence type="ECO:0000256" key="4">
    <source>
        <dbReference type="SAM" id="Phobius"/>
    </source>
</evidence>
<keyword evidence="4" id="KW-0472">Membrane</keyword>
<keyword evidence="4" id="KW-1133">Transmembrane helix</keyword>
<feature type="transmembrane region" description="Helical" evidence="4">
    <location>
        <begin position="92"/>
        <end position="113"/>
    </location>
</feature>
<dbReference type="Gene3D" id="3.30.40.10">
    <property type="entry name" value="Zinc/RING finger domain, C3HC4 (zinc finger)"/>
    <property type="match status" value="1"/>
</dbReference>
<dbReference type="PANTHER" id="PTHR46347:SF1">
    <property type="entry name" value="RING_FYVE_PHD ZINC FINGER SUPERFAMILY PROTEIN"/>
    <property type="match status" value="1"/>
</dbReference>
<dbReference type="GO" id="GO:0008270">
    <property type="term" value="F:zinc ion binding"/>
    <property type="evidence" value="ECO:0007669"/>
    <property type="project" value="UniProtKB-KW"/>
</dbReference>
<protein>
    <submittedName>
        <fullName evidence="6">Zinc finger domain containing protein</fullName>
    </submittedName>
</protein>
<dbReference type="AlphaFoldDB" id="A0A5K1UFE2"/>
<dbReference type="CDD" id="cd16495">
    <property type="entry name" value="RING_CH-C4HC3_MARCH"/>
    <property type="match status" value="1"/>
</dbReference>
<dbReference type="PANTHER" id="PTHR46347">
    <property type="entry name" value="RING/FYVE/PHD ZINC FINGER SUPERFAMILY PROTEIN"/>
    <property type="match status" value="1"/>
</dbReference>
<dbReference type="InterPro" id="IPR013083">
    <property type="entry name" value="Znf_RING/FYVE/PHD"/>
</dbReference>
<dbReference type="SUPFAM" id="SSF57850">
    <property type="entry name" value="RING/U-box"/>
    <property type="match status" value="1"/>
</dbReference>
<dbReference type="Proteomes" id="UP000078387">
    <property type="component" value="Unassembled WGS sequence"/>
</dbReference>